<dbReference type="InterPro" id="IPR058240">
    <property type="entry name" value="rSAM_sf"/>
</dbReference>
<gene>
    <name evidence="8" type="ORF">C7391_0919</name>
</gene>
<dbReference type="SUPFAM" id="SSF102114">
    <property type="entry name" value="Radical SAM enzymes"/>
    <property type="match status" value="1"/>
</dbReference>
<dbReference type="Pfam" id="PF04055">
    <property type="entry name" value="Radical_SAM"/>
    <property type="match status" value="1"/>
</dbReference>
<dbReference type="PROSITE" id="PS51918">
    <property type="entry name" value="RADICAL_SAM"/>
    <property type="match status" value="1"/>
</dbReference>
<evidence type="ECO:0000256" key="4">
    <source>
        <dbReference type="ARBA" id="ARBA00022723"/>
    </source>
</evidence>
<dbReference type="AlphaFoldDB" id="A0A484F3K5"/>
<dbReference type="InterPro" id="IPR012840">
    <property type="entry name" value="NrdG2"/>
</dbReference>
<dbReference type="RefSeq" id="WP_133517381.1">
    <property type="nucleotide sequence ID" value="NZ_JAHDUW010000003.1"/>
</dbReference>
<keyword evidence="5" id="KW-0408">Iron</keyword>
<evidence type="ECO:0000256" key="3">
    <source>
        <dbReference type="ARBA" id="ARBA00022691"/>
    </source>
</evidence>
<dbReference type="OrthoDB" id="371936at2157"/>
<keyword evidence="4" id="KW-0479">Metal-binding</keyword>
<evidence type="ECO:0000259" key="7">
    <source>
        <dbReference type="PROSITE" id="PS51918"/>
    </source>
</evidence>
<dbReference type="NCBIfam" id="TIGR02495">
    <property type="entry name" value="NrdG2"/>
    <property type="match status" value="1"/>
</dbReference>
<dbReference type="Gene3D" id="3.20.20.70">
    <property type="entry name" value="Aldolase class I"/>
    <property type="match status" value="1"/>
</dbReference>
<name>A0A484F3K5_9EURY</name>
<evidence type="ECO:0000313" key="8">
    <source>
        <dbReference type="EMBL" id="TDQ68728.1"/>
    </source>
</evidence>
<evidence type="ECO:0000256" key="1">
    <source>
        <dbReference type="ARBA" id="ARBA00001966"/>
    </source>
</evidence>
<evidence type="ECO:0000256" key="5">
    <source>
        <dbReference type="ARBA" id="ARBA00023004"/>
    </source>
</evidence>
<dbReference type="EMBL" id="SNYS01000008">
    <property type="protein sequence ID" value="TDQ68728.1"/>
    <property type="molecule type" value="Genomic_DNA"/>
</dbReference>
<evidence type="ECO:0000256" key="2">
    <source>
        <dbReference type="ARBA" id="ARBA00022485"/>
    </source>
</evidence>
<dbReference type="GO" id="GO:0051539">
    <property type="term" value="F:4 iron, 4 sulfur cluster binding"/>
    <property type="evidence" value="ECO:0007669"/>
    <property type="project" value="UniProtKB-KW"/>
</dbReference>
<dbReference type="InterPro" id="IPR034457">
    <property type="entry name" value="Organic_radical-activating"/>
</dbReference>
<dbReference type="SFLD" id="SFLDS00029">
    <property type="entry name" value="Radical_SAM"/>
    <property type="match status" value="1"/>
</dbReference>
<dbReference type="InterPro" id="IPR007197">
    <property type="entry name" value="rSAM"/>
</dbReference>
<keyword evidence="8" id="KW-0670">Pyruvate</keyword>
<dbReference type="PANTHER" id="PTHR30352:SF5">
    <property type="entry name" value="PYRUVATE FORMATE-LYASE 1-ACTIVATING ENZYME"/>
    <property type="match status" value="1"/>
</dbReference>
<accession>A0A484F3K5</accession>
<dbReference type="SFLD" id="SFLDG01094">
    <property type="entry name" value="Uncharacterised_Radical_SAM_Su"/>
    <property type="match status" value="1"/>
</dbReference>
<organism evidence="8 9">
    <name type="scientific">Methanimicrococcus blatticola</name>
    <dbReference type="NCBI Taxonomy" id="91560"/>
    <lineage>
        <taxon>Archaea</taxon>
        <taxon>Methanobacteriati</taxon>
        <taxon>Methanobacteriota</taxon>
        <taxon>Stenosarchaea group</taxon>
        <taxon>Methanomicrobia</taxon>
        <taxon>Methanosarcinales</taxon>
        <taxon>Methanosarcinaceae</taxon>
        <taxon>Methanimicrococcus</taxon>
    </lineage>
</organism>
<sequence length="252" mass="28166">MNANVGGVVPLSTVDWHGKSAVVVFLNGCSFRCGYCHNYDLLTKSNPTDLDLVKKRIMESKPFISSVVFLGGEPLMQGDAVEEIAVFSKENGLLVGIHTNGYYPETVSLLIEKNLADKFFVDIKAPFEKEIYNKTVGVQAENIIERIQETIQIIDKSPAELEIKTTVFPEIVGTKEQIADISKWMNENIRQKTKLTYVLQQGKGGNSNDPVFQKMTFLSPEEMNELAKTALEYLKNTPVITQTDEDGRVVKN</sequence>
<comment type="cofactor">
    <cofactor evidence="1">
        <name>[4Fe-4S] cluster</name>
        <dbReference type="ChEBI" id="CHEBI:49883"/>
    </cofactor>
</comment>
<dbReference type="Proteomes" id="UP000294855">
    <property type="component" value="Unassembled WGS sequence"/>
</dbReference>
<keyword evidence="8" id="KW-0456">Lyase</keyword>
<dbReference type="GO" id="GO:0016829">
    <property type="term" value="F:lyase activity"/>
    <property type="evidence" value="ECO:0007669"/>
    <property type="project" value="UniProtKB-KW"/>
</dbReference>
<dbReference type="CDD" id="cd01335">
    <property type="entry name" value="Radical_SAM"/>
    <property type="match status" value="1"/>
</dbReference>
<comment type="caution">
    <text evidence="8">The sequence shown here is derived from an EMBL/GenBank/DDBJ whole genome shotgun (WGS) entry which is preliminary data.</text>
</comment>
<evidence type="ECO:0000256" key="6">
    <source>
        <dbReference type="ARBA" id="ARBA00023014"/>
    </source>
</evidence>
<feature type="domain" description="Radical SAM core" evidence="7">
    <location>
        <begin position="15"/>
        <end position="252"/>
    </location>
</feature>
<dbReference type="GO" id="GO:0046872">
    <property type="term" value="F:metal ion binding"/>
    <property type="evidence" value="ECO:0007669"/>
    <property type="project" value="UniProtKB-KW"/>
</dbReference>
<dbReference type="PANTHER" id="PTHR30352">
    <property type="entry name" value="PYRUVATE FORMATE-LYASE-ACTIVATING ENZYME"/>
    <property type="match status" value="1"/>
</dbReference>
<dbReference type="InterPro" id="IPR013785">
    <property type="entry name" value="Aldolase_TIM"/>
</dbReference>
<protein>
    <submittedName>
        <fullName evidence="8">Pyruvate formate lyase activating enzyme</fullName>
    </submittedName>
</protein>
<keyword evidence="6" id="KW-0411">Iron-sulfur</keyword>
<keyword evidence="3" id="KW-0949">S-adenosyl-L-methionine</keyword>
<proteinExistence type="predicted"/>
<evidence type="ECO:0000313" key="9">
    <source>
        <dbReference type="Proteomes" id="UP000294855"/>
    </source>
</evidence>
<keyword evidence="9" id="KW-1185">Reference proteome</keyword>
<reference evidence="8 9" key="1">
    <citation type="submission" date="2019-03" db="EMBL/GenBank/DDBJ databases">
        <title>Genomic Encyclopedia of Type Strains, Phase IV (KMG-IV): sequencing the most valuable type-strain genomes for metagenomic binning, comparative biology and taxonomic classification.</title>
        <authorList>
            <person name="Goeker M."/>
        </authorList>
    </citation>
    <scope>NUCLEOTIDE SEQUENCE [LARGE SCALE GENOMIC DNA]</scope>
    <source>
        <strain evidence="8 9">DSM 13328</strain>
    </source>
</reference>
<keyword evidence="2" id="KW-0004">4Fe-4S</keyword>